<evidence type="ECO:0008006" key="3">
    <source>
        <dbReference type="Google" id="ProtNLM"/>
    </source>
</evidence>
<reference evidence="1" key="1">
    <citation type="journal article" date="2014" name="Int. J. Syst. Evol. Microbiol.">
        <title>Complete genome sequence of Corynebacterium casei LMG S-19264T (=DSM 44701T), isolated from a smear-ripened cheese.</title>
        <authorList>
            <consortium name="US DOE Joint Genome Institute (JGI-PGF)"/>
            <person name="Walter F."/>
            <person name="Albersmeier A."/>
            <person name="Kalinowski J."/>
            <person name="Ruckert C."/>
        </authorList>
    </citation>
    <scope>NUCLEOTIDE SEQUENCE</scope>
    <source>
        <strain evidence="1">CGMCC 1.15343</strain>
    </source>
</reference>
<accession>A0A916U8H2</accession>
<dbReference type="AlphaFoldDB" id="A0A916U8H2"/>
<proteinExistence type="predicted"/>
<organism evidence="1 2">
    <name type="scientific">Pedobacter quisquiliarum</name>
    <dbReference type="NCBI Taxonomy" id="1834438"/>
    <lineage>
        <taxon>Bacteria</taxon>
        <taxon>Pseudomonadati</taxon>
        <taxon>Bacteroidota</taxon>
        <taxon>Sphingobacteriia</taxon>
        <taxon>Sphingobacteriales</taxon>
        <taxon>Sphingobacteriaceae</taxon>
        <taxon>Pedobacter</taxon>
    </lineage>
</organism>
<name>A0A916U8H2_9SPHI</name>
<evidence type="ECO:0000313" key="2">
    <source>
        <dbReference type="Proteomes" id="UP000651668"/>
    </source>
</evidence>
<evidence type="ECO:0000313" key="1">
    <source>
        <dbReference type="EMBL" id="GGC63648.1"/>
    </source>
</evidence>
<dbReference type="Proteomes" id="UP000651668">
    <property type="component" value="Unassembled WGS sequence"/>
</dbReference>
<reference evidence="1" key="2">
    <citation type="submission" date="2020-09" db="EMBL/GenBank/DDBJ databases">
        <authorList>
            <person name="Sun Q."/>
            <person name="Zhou Y."/>
        </authorList>
    </citation>
    <scope>NUCLEOTIDE SEQUENCE</scope>
    <source>
        <strain evidence="1">CGMCC 1.15343</strain>
    </source>
</reference>
<dbReference type="EMBL" id="BMIL01000005">
    <property type="protein sequence ID" value="GGC63648.1"/>
    <property type="molecule type" value="Genomic_DNA"/>
</dbReference>
<sequence length="141" mass="16091">MFKYQSIIKLTFMKRAIQIFSIVLLFLFAGCDKDTVELDQDTIPGKWKLRESYISDGSPGKWEQSKKDLVVEFKTDGRLAGNVFSNYVSYVIKDTKTIVFMKADKTEQNYAYELKDGVLTMSPSGPIMCVEGCADRFIKIN</sequence>
<gene>
    <name evidence="1" type="ORF">GCM10011387_16610</name>
</gene>
<keyword evidence="2" id="KW-1185">Reference proteome</keyword>
<protein>
    <recommendedName>
        <fullName evidence="3">Lipocalin-like domain-containing protein</fullName>
    </recommendedName>
</protein>
<dbReference type="PROSITE" id="PS51257">
    <property type="entry name" value="PROKAR_LIPOPROTEIN"/>
    <property type="match status" value="1"/>
</dbReference>
<comment type="caution">
    <text evidence="1">The sequence shown here is derived from an EMBL/GenBank/DDBJ whole genome shotgun (WGS) entry which is preliminary data.</text>
</comment>